<proteinExistence type="predicted"/>
<comment type="caution">
    <text evidence="1">The sequence shown here is derived from an EMBL/GenBank/DDBJ whole genome shotgun (WGS) entry which is preliminary data.</text>
</comment>
<dbReference type="EMBL" id="MU853334">
    <property type="protein sequence ID" value="KAK4115756.1"/>
    <property type="molecule type" value="Genomic_DNA"/>
</dbReference>
<evidence type="ECO:0000313" key="2">
    <source>
        <dbReference type="Proteomes" id="UP001302812"/>
    </source>
</evidence>
<protein>
    <submittedName>
        <fullName evidence="1">Uncharacterized protein</fullName>
    </submittedName>
</protein>
<gene>
    <name evidence="1" type="ORF">N656DRAFT_398172</name>
</gene>
<dbReference type="AlphaFoldDB" id="A0AAN6TKJ3"/>
<reference evidence="1" key="2">
    <citation type="submission" date="2023-05" db="EMBL/GenBank/DDBJ databases">
        <authorList>
            <consortium name="Lawrence Berkeley National Laboratory"/>
            <person name="Steindorff A."/>
            <person name="Hensen N."/>
            <person name="Bonometti L."/>
            <person name="Westerberg I."/>
            <person name="Brannstrom I.O."/>
            <person name="Guillou S."/>
            <person name="Cros-Aarteil S."/>
            <person name="Calhoun S."/>
            <person name="Haridas S."/>
            <person name="Kuo A."/>
            <person name="Mondo S."/>
            <person name="Pangilinan J."/>
            <person name="Riley R."/>
            <person name="Labutti K."/>
            <person name="Andreopoulos B."/>
            <person name="Lipzen A."/>
            <person name="Chen C."/>
            <person name="Yanf M."/>
            <person name="Daum C."/>
            <person name="Ng V."/>
            <person name="Clum A."/>
            <person name="Ohm R."/>
            <person name="Martin F."/>
            <person name="Silar P."/>
            <person name="Natvig D."/>
            <person name="Lalanne C."/>
            <person name="Gautier V."/>
            <person name="Ament-Velasquez S.L."/>
            <person name="Kruys A."/>
            <person name="Hutchinson M.I."/>
            <person name="Powell A.J."/>
            <person name="Barry K."/>
            <person name="Miller A.N."/>
            <person name="Grigoriev I.V."/>
            <person name="Debuchy R."/>
            <person name="Gladieux P."/>
            <person name="Thoren M.H."/>
            <person name="Johannesson H."/>
        </authorList>
    </citation>
    <scope>NUCLEOTIDE SEQUENCE</scope>
    <source>
        <strain evidence="1">CBS 508.74</strain>
    </source>
</reference>
<name>A0AAN6TKJ3_9PEZI</name>
<organism evidence="1 2">
    <name type="scientific">Canariomyces notabilis</name>
    <dbReference type="NCBI Taxonomy" id="2074819"/>
    <lineage>
        <taxon>Eukaryota</taxon>
        <taxon>Fungi</taxon>
        <taxon>Dikarya</taxon>
        <taxon>Ascomycota</taxon>
        <taxon>Pezizomycotina</taxon>
        <taxon>Sordariomycetes</taxon>
        <taxon>Sordariomycetidae</taxon>
        <taxon>Sordariales</taxon>
        <taxon>Chaetomiaceae</taxon>
        <taxon>Canariomyces</taxon>
    </lineage>
</organism>
<evidence type="ECO:0000313" key="1">
    <source>
        <dbReference type="EMBL" id="KAK4115756.1"/>
    </source>
</evidence>
<reference evidence="1" key="1">
    <citation type="journal article" date="2023" name="Mol. Phylogenet. Evol.">
        <title>Genome-scale phylogeny and comparative genomics of the fungal order Sordariales.</title>
        <authorList>
            <person name="Hensen N."/>
            <person name="Bonometti L."/>
            <person name="Westerberg I."/>
            <person name="Brannstrom I.O."/>
            <person name="Guillou S."/>
            <person name="Cros-Aarteil S."/>
            <person name="Calhoun S."/>
            <person name="Haridas S."/>
            <person name="Kuo A."/>
            <person name="Mondo S."/>
            <person name="Pangilinan J."/>
            <person name="Riley R."/>
            <person name="LaButti K."/>
            <person name="Andreopoulos B."/>
            <person name="Lipzen A."/>
            <person name="Chen C."/>
            <person name="Yan M."/>
            <person name="Daum C."/>
            <person name="Ng V."/>
            <person name="Clum A."/>
            <person name="Steindorff A."/>
            <person name="Ohm R.A."/>
            <person name="Martin F."/>
            <person name="Silar P."/>
            <person name="Natvig D.O."/>
            <person name="Lalanne C."/>
            <person name="Gautier V."/>
            <person name="Ament-Velasquez S.L."/>
            <person name="Kruys A."/>
            <person name="Hutchinson M.I."/>
            <person name="Powell A.J."/>
            <person name="Barry K."/>
            <person name="Miller A.N."/>
            <person name="Grigoriev I.V."/>
            <person name="Debuchy R."/>
            <person name="Gladieux P."/>
            <person name="Hiltunen Thoren M."/>
            <person name="Johannesson H."/>
        </authorList>
    </citation>
    <scope>NUCLEOTIDE SEQUENCE</scope>
    <source>
        <strain evidence="1">CBS 508.74</strain>
    </source>
</reference>
<keyword evidence="2" id="KW-1185">Reference proteome</keyword>
<dbReference type="RefSeq" id="XP_064673326.1">
    <property type="nucleotide sequence ID" value="XM_064809522.1"/>
</dbReference>
<dbReference type="GeneID" id="89933646"/>
<sequence>MAPALRMTRYSKRRYQFFHCDHGLGSWHGEEVCGDQRTWLQNLEIWHSHLNKSRGLFPGNTIDDDYWKLPSYLVCTVLVALGIDLAPIFNSAAPISCQPWS</sequence>
<accession>A0AAN6TKJ3</accession>
<dbReference type="Proteomes" id="UP001302812">
    <property type="component" value="Unassembled WGS sequence"/>
</dbReference>